<keyword evidence="2" id="KW-1185">Reference proteome</keyword>
<gene>
    <name evidence="1" type="ORF">THRCLA_20899</name>
</gene>
<feature type="non-terminal residue" evidence="1">
    <location>
        <position position="1"/>
    </location>
</feature>
<evidence type="ECO:0000313" key="1">
    <source>
        <dbReference type="EMBL" id="OQS04375.1"/>
    </source>
</evidence>
<evidence type="ECO:0000313" key="2">
    <source>
        <dbReference type="Proteomes" id="UP000243217"/>
    </source>
</evidence>
<accession>A0A1W0A284</accession>
<sequence length="73" mass="7985">DEAFVHVTDWRTGPWAQFTCVDLGNGKIGLQSDTGKFMARCNGCVSSPYPDSVMMHVSDAKQGAYAQWTVVKS</sequence>
<name>A0A1W0A284_9STRA</name>
<dbReference type="Gene3D" id="2.80.10.50">
    <property type="match status" value="1"/>
</dbReference>
<dbReference type="Proteomes" id="UP000243217">
    <property type="component" value="Unassembled WGS sequence"/>
</dbReference>
<dbReference type="AlphaFoldDB" id="A0A1W0A284"/>
<reference evidence="1 2" key="1">
    <citation type="journal article" date="2014" name="Genome Biol. Evol.">
        <title>The secreted proteins of Achlya hypogyna and Thraustotheca clavata identify the ancestral oomycete secretome and reveal gene acquisitions by horizontal gene transfer.</title>
        <authorList>
            <person name="Misner I."/>
            <person name="Blouin N."/>
            <person name="Leonard G."/>
            <person name="Richards T.A."/>
            <person name="Lane C.E."/>
        </authorList>
    </citation>
    <scope>NUCLEOTIDE SEQUENCE [LARGE SCALE GENOMIC DNA]</scope>
    <source>
        <strain evidence="1 2">ATCC 34112</strain>
    </source>
</reference>
<dbReference type="EMBL" id="JNBS01000623">
    <property type="protein sequence ID" value="OQS04375.1"/>
    <property type="molecule type" value="Genomic_DNA"/>
</dbReference>
<protein>
    <submittedName>
        <fullName evidence="1">Uncharacterized protein</fullName>
    </submittedName>
</protein>
<organism evidence="1 2">
    <name type="scientific">Thraustotheca clavata</name>
    <dbReference type="NCBI Taxonomy" id="74557"/>
    <lineage>
        <taxon>Eukaryota</taxon>
        <taxon>Sar</taxon>
        <taxon>Stramenopiles</taxon>
        <taxon>Oomycota</taxon>
        <taxon>Saprolegniomycetes</taxon>
        <taxon>Saprolegniales</taxon>
        <taxon>Achlyaceae</taxon>
        <taxon>Thraustotheca</taxon>
    </lineage>
</organism>
<comment type="caution">
    <text evidence="1">The sequence shown here is derived from an EMBL/GenBank/DDBJ whole genome shotgun (WGS) entry which is preliminary data.</text>
</comment>
<proteinExistence type="predicted"/>
<dbReference type="CDD" id="cd00257">
    <property type="entry name" value="beta-trefoil_FSCN-like"/>
    <property type="match status" value="1"/>
</dbReference>